<reference evidence="4 5" key="1">
    <citation type="submission" date="2019-10" db="EMBL/GenBank/DDBJ databases">
        <title>Thermopilla bonchosmolovskayae gen. nov., sp. nov., a moderately thermophilic Chloroflexi bacterium from a Chukotka hot spring (Arctic, Russia), representing a novel classis Thermopillaia, which include previously uncultivated lineage OLB14.</title>
        <authorList>
            <person name="Kochetkova T.V."/>
            <person name="Zayulina K.S."/>
            <person name="Zhigarkov V.S."/>
            <person name="Minaev N.V."/>
            <person name="Novikov A."/>
            <person name="Toshchakov S.V."/>
            <person name="Elcheninov A.G."/>
            <person name="Kublanov I.V."/>
        </authorList>
    </citation>
    <scope>NUCLEOTIDE SEQUENCE [LARGE SCALE GENOMIC DNA]</scope>
    <source>
        <strain evidence="4 5">3753O</strain>
    </source>
</reference>
<keyword evidence="5" id="KW-1185">Reference proteome</keyword>
<evidence type="ECO:0000313" key="4">
    <source>
        <dbReference type="EMBL" id="QFG02438.1"/>
    </source>
</evidence>
<dbReference type="Proteomes" id="UP000326331">
    <property type="component" value="Chromosome"/>
</dbReference>
<evidence type="ECO:0000259" key="3">
    <source>
        <dbReference type="PROSITE" id="PS51387"/>
    </source>
</evidence>
<dbReference type="PANTHER" id="PTHR11748:SF103">
    <property type="entry name" value="GLYCOLATE OXIDASE SUBUNIT GLCE"/>
    <property type="match status" value="1"/>
</dbReference>
<dbReference type="InterPro" id="IPR016169">
    <property type="entry name" value="FAD-bd_PCMH_sub2"/>
</dbReference>
<dbReference type="PANTHER" id="PTHR11748">
    <property type="entry name" value="D-LACTATE DEHYDROGENASE"/>
    <property type="match status" value="1"/>
</dbReference>
<dbReference type="InterPro" id="IPR006094">
    <property type="entry name" value="Oxid_FAD_bind_N"/>
</dbReference>
<accession>A0ABX6C015</accession>
<dbReference type="PROSITE" id="PS51387">
    <property type="entry name" value="FAD_PCMH"/>
    <property type="match status" value="1"/>
</dbReference>
<dbReference type="InterPro" id="IPR036318">
    <property type="entry name" value="FAD-bd_PCMH-like_sf"/>
</dbReference>
<dbReference type="InterPro" id="IPR016166">
    <property type="entry name" value="FAD-bd_PCMH"/>
</dbReference>
<name>A0ABX6C015_9CHLR</name>
<organism evidence="4 5">
    <name type="scientific">Tepidiforma bonchosmolovskayae</name>
    <dbReference type="NCBI Taxonomy" id="2601677"/>
    <lineage>
        <taxon>Bacteria</taxon>
        <taxon>Bacillati</taxon>
        <taxon>Chloroflexota</taxon>
        <taxon>Tepidiformia</taxon>
        <taxon>Tepidiformales</taxon>
        <taxon>Tepidiformaceae</taxon>
        <taxon>Tepidiforma</taxon>
    </lineage>
</organism>
<dbReference type="InterPro" id="IPR016164">
    <property type="entry name" value="FAD-linked_Oxase-like_C"/>
</dbReference>
<dbReference type="Pfam" id="PF01565">
    <property type="entry name" value="FAD_binding_4"/>
    <property type="match status" value="1"/>
</dbReference>
<keyword evidence="1" id="KW-0285">Flavoprotein</keyword>
<protein>
    <submittedName>
        <fullName evidence="4">FAD-binding protein</fullName>
    </submittedName>
</protein>
<feature type="domain" description="FAD-binding PCMH-type" evidence="3">
    <location>
        <begin position="10"/>
        <end position="188"/>
    </location>
</feature>
<keyword evidence="2" id="KW-0274">FAD</keyword>
<evidence type="ECO:0000313" key="5">
    <source>
        <dbReference type="Proteomes" id="UP000326331"/>
    </source>
</evidence>
<dbReference type="EMBL" id="CP042829">
    <property type="protein sequence ID" value="QFG02438.1"/>
    <property type="molecule type" value="Genomic_DNA"/>
</dbReference>
<sequence length="391" mass="41430">MRMSEAMVLVAGAAPSSIERPASLAELAALVRGARESLVPVGGGTLLEIGYPPAEPFRAVELGEALRGEVRHEPDDLTAVVPAGLTIAEVNGVLRERGQELKLDPPLPARATVGGTLAAAMAGPQRSGFGAPRDQVLGMAVLRGDGELVRAGGRVVKNVAGYDLVRLWCGSFGCLGVITEAALRTWPVREALEAEWEVGSLATGLELVRRVTAAGARPEVADVVEEGGRTVLALRLAPEAMPAVLGVLGGREARPWAPGRAEQMRDAGFREEDVVSVRAAAPWSLLEPAADGLRRGRPGLLIVRPLAGMVRAVAGRREGAASRELRGVVEAVRRLLAPAGGHVVVERMPPRYREDVDPWGDAPESFDLFARAKRAFDPEGRWNRGRFIGGL</sequence>
<gene>
    <name evidence="4" type="ORF">Tbon_03740</name>
</gene>
<evidence type="ECO:0000256" key="2">
    <source>
        <dbReference type="ARBA" id="ARBA00022827"/>
    </source>
</evidence>
<dbReference type="SUPFAM" id="SSF55103">
    <property type="entry name" value="FAD-linked oxidases, C-terminal domain"/>
    <property type="match status" value="1"/>
</dbReference>
<evidence type="ECO:0000256" key="1">
    <source>
        <dbReference type="ARBA" id="ARBA00022630"/>
    </source>
</evidence>
<proteinExistence type="predicted"/>
<dbReference type="SUPFAM" id="SSF56176">
    <property type="entry name" value="FAD-binding/transporter-associated domain-like"/>
    <property type="match status" value="1"/>
</dbReference>
<dbReference type="Gene3D" id="3.30.465.10">
    <property type="match status" value="1"/>
</dbReference>